<keyword evidence="5" id="KW-0067">ATP-binding</keyword>
<keyword evidence="1" id="KW-0723">Serine/threonine-protein kinase</keyword>
<sequence>MSIPKVLVTRTLQLLRQSVTSRGIVMSANRSPTILPADAPIEEERIPGYDPKRFLPVNPGDLLNNRYKIVVKVGWGTSSTVWLAQDTQRWWWNSNRYVTVKITVSDCVDDDTAKHERIITRHLKRNPSHEGFSFVRTMLDSFEAPGLDGPHLCLVYEPMREPLWLFQRRWENSKLPPALLKVGLRLRLTSIEAQAHSIIDLKLDNILLGFEHPSVLEDFILEQSENPMPRKIKDGRSIYLSHNDFGPPKSFRILPKITDFGLAQSGEGSKPLMHPIQPPLFHAPEVLLGTSWTYSADIWNLGVLGLLTRRLQIWNMMEGRDLSTHIRSSQGHYDVRAHLAEMIALLGNPPKILIDREIRWSEVKWSHAVPNSEGKLCQTARKYYGGPFFNSEGEFMHKNIIPTGVRLEDSVLSLEGEDKRLFLDFIKKMLQWLPEDRKTAKQLLQDPWLQEKST</sequence>
<comment type="caution">
    <text evidence="7">The sequence shown here is derived from an EMBL/GenBank/DDBJ whole genome shotgun (WGS) entry which is preliminary data.</text>
</comment>
<keyword evidence="3" id="KW-0547">Nucleotide-binding</keyword>
<dbReference type="SMART" id="SM00220">
    <property type="entry name" value="S_TKc"/>
    <property type="match status" value="1"/>
</dbReference>
<dbReference type="Gene3D" id="3.30.200.20">
    <property type="entry name" value="Phosphorylase Kinase, domain 1"/>
    <property type="match status" value="1"/>
</dbReference>
<dbReference type="PANTHER" id="PTHR45646">
    <property type="entry name" value="SERINE/THREONINE-PROTEIN KINASE DOA-RELATED"/>
    <property type="match status" value="1"/>
</dbReference>
<evidence type="ECO:0000313" key="8">
    <source>
        <dbReference type="Proteomes" id="UP000469558"/>
    </source>
</evidence>
<evidence type="ECO:0000256" key="1">
    <source>
        <dbReference type="ARBA" id="ARBA00022527"/>
    </source>
</evidence>
<organism evidence="7 8">
    <name type="scientific">Lachnellula suecica</name>
    <dbReference type="NCBI Taxonomy" id="602035"/>
    <lineage>
        <taxon>Eukaryota</taxon>
        <taxon>Fungi</taxon>
        <taxon>Dikarya</taxon>
        <taxon>Ascomycota</taxon>
        <taxon>Pezizomycotina</taxon>
        <taxon>Leotiomycetes</taxon>
        <taxon>Helotiales</taxon>
        <taxon>Lachnaceae</taxon>
        <taxon>Lachnellula</taxon>
    </lineage>
</organism>
<evidence type="ECO:0000256" key="2">
    <source>
        <dbReference type="ARBA" id="ARBA00022679"/>
    </source>
</evidence>
<accession>A0A8T9BUN5</accession>
<evidence type="ECO:0000256" key="5">
    <source>
        <dbReference type="ARBA" id="ARBA00022840"/>
    </source>
</evidence>
<dbReference type="GO" id="GO:0005634">
    <property type="term" value="C:nucleus"/>
    <property type="evidence" value="ECO:0007669"/>
    <property type="project" value="TreeGrafter"/>
</dbReference>
<dbReference type="Proteomes" id="UP000469558">
    <property type="component" value="Unassembled WGS sequence"/>
</dbReference>
<dbReference type="Pfam" id="PF00069">
    <property type="entry name" value="Pkinase"/>
    <property type="match status" value="1"/>
</dbReference>
<dbReference type="GO" id="GO:0005524">
    <property type="term" value="F:ATP binding"/>
    <property type="evidence" value="ECO:0007669"/>
    <property type="project" value="UniProtKB-KW"/>
</dbReference>
<reference evidence="7 8" key="1">
    <citation type="submission" date="2018-05" db="EMBL/GenBank/DDBJ databases">
        <title>Genome sequencing and assembly of the regulated plant pathogen Lachnellula willkommii and related sister species for the development of diagnostic species identification markers.</title>
        <authorList>
            <person name="Giroux E."/>
            <person name="Bilodeau G."/>
        </authorList>
    </citation>
    <scope>NUCLEOTIDE SEQUENCE [LARGE SCALE GENOMIC DNA]</scope>
    <source>
        <strain evidence="7 8">CBS 268.59</strain>
    </source>
</reference>
<feature type="domain" description="Protein kinase" evidence="6">
    <location>
        <begin position="67"/>
        <end position="449"/>
    </location>
</feature>
<dbReference type="OrthoDB" id="5979581at2759"/>
<keyword evidence="8" id="KW-1185">Reference proteome</keyword>
<dbReference type="InterPro" id="IPR011009">
    <property type="entry name" value="Kinase-like_dom_sf"/>
</dbReference>
<keyword evidence="2" id="KW-0808">Transferase</keyword>
<dbReference type="InterPro" id="IPR051175">
    <property type="entry name" value="CLK_kinases"/>
</dbReference>
<dbReference type="InterPro" id="IPR000719">
    <property type="entry name" value="Prot_kinase_dom"/>
</dbReference>
<evidence type="ECO:0000259" key="6">
    <source>
        <dbReference type="PROSITE" id="PS50011"/>
    </source>
</evidence>
<dbReference type="EMBL" id="QGMK01002521">
    <property type="protein sequence ID" value="TVY57942.1"/>
    <property type="molecule type" value="Genomic_DNA"/>
</dbReference>
<dbReference type="PROSITE" id="PS50011">
    <property type="entry name" value="PROTEIN_KINASE_DOM"/>
    <property type="match status" value="1"/>
</dbReference>
<dbReference type="Gene3D" id="1.10.510.10">
    <property type="entry name" value="Transferase(Phosphotransferase) domain 1"/>
    <property type="match status" value="1"/>
</dbReference>
<dbReference type="AlphaFoldDB" id="A0A8T9BUN5"/>
<protein>
    <submittedName>
        <fullName evidence="7">Serine/threonine-protein kinase SRPK</fullName>
    </submittedName>
</protein>
<dbReference type="PANTHER" id="PTHR45646:SF11">
    <property type="entry name" value="SERINE_THREONINE-PROTEIN KINASE DOA"/>
    <property type="match status" value="1"/>
</dbReference>
<keyword evidence="4 7" id="KW-0418">Kinase</keyword>
<evidence type="ECO:0000313" key="7">
    <source>
        <dbReference type="EMBL" id="TVY57942.1"/>
    </source>
</evidence>
<dbReference type="SUPFAM" id="SSF56112">
    <property type="entry name" value="Protein kinase-like (PK-like)"/>
    <property type="match status" value="1"/>
</dbReference>
<dbReference type="GO" id="GO:0004674">
    <property type="term" value="F:protein serine/threonine kinase activity"/>
    <property type="evidence" value="ECO:0007669"/>
    <property type="project" value="UniProtKB-KW"/>
</dbReference>
<proteinExistence type="predicted"/>
<evidence type="ECO:0000256" key="3">
    <source>
        <dbReference type="ARBA" id="ARBA00022741"/>
    </source>
</evidence>
<dbReference type="GO" id="GO:0043484">
    <property type="term" value="P:regulation of RNA splicing"/>
    <property type="evidence" value="ECO:0007669"/>
    <property type="project" value="TreeGrafter"/>
</dbReference>
<evidence type="ECO:0000256" key="4">
    <source>
        <dbReference type="ARBA" id="ARBA00022777"/>
    </source>
</evidence>
<gene>
    <name evidence="7" type="primary">SRPK_2</name>
    <name evidence="7" type="ORF">LSUE1_G009538</name>
</gene>
<name>A0A8T9BUN5_9HELO</name>